<dbReference type="EMBL" id="AXCY01000001">
    <property type="protein sequence ID" value="KGM12829.1"/>
    <property type="molecule type" value="Genomic_DNA"/>
</dbReference>
<dbReference type="AlphaFoldDB" id="A0A0A0C099"/>
<keyword evidence="3" id="KW-1185">Reference proteome</keyword>
<reference evidence="2 3" key="2">
    <citation type="journal article" date="2015" name="Stand. Genomic Sci.">
        <title>Draft genome sequence of Cellulomonas carbonis T26(T) and comparative analysis of six Cellulomonas genomes.</title>
        <authorList>
            <person name="Zhuang W."/>
            <person name="Zhang S."/>
            <person name="Xia X."/>
            <person name="Wang G."/>
        </authorList>
    </citation>
    <scope>NUCLEOTIDE SEQUENCE [LARGE SCALE GENOMIC DNA]</scope>
    <source>
        <strain evidence="2 3">T26</strain>
    </source>
</reference>
<sequence>MIGGAVLLAGLLVLSPGSSDDRSSISGRASDSSVTIGGSTRAASAQAAQSREGTSRAEYRFERRPVSYCGATDRGLSSAPCTDADEGGVVVRQCQDGTTALDPLFRRPVDASGAFTGPWEQVDNGGCPEDPATTVVLTATDFRRLP</sequence>
<comment type="caution">
    <text evidence="2">The sequence shown here is derived from an EMBL/GenBank/DDBJ whole genome shotgun (WGS) entry which is preliminary data.</text>
</comment>
<feature type="compositionally biased region" description="Low complexity" evidence="1">
    <location>
        <begin position="41"/>
        <end position="51"/>
    </location>
</feature>
<evidence type="ECO:0000256" key="1">
    <source>
        <dbReference type="SAM" id="MobiDB-lite"/>
    </source>
</evidence>
<protein>
    <submittedName>
        <fullName evidence="2">Uncharacterized protein</fullName>
    </submittedName>
</protein>
<reference evidence="2 3" key="1">
    <citation type="submission" date="2013-08" db="EMBL/GenBank/DDBJ databases">
        <title>Genome sequencing of Cellulomonas carbonis T26.</title>
        <authorList>
            <person name="Chen F."/>
            <person name="Li Y."/>
            <person name="Wang G."/>
        </authorList>
    </citation>
    <scope>NUCLEOTIDE SEQUENCE [LARGE SCALE GENOMIC DNA]</scope>
    <source>
        <strain evidence="2 3">T26</strain>
    </source>
</reference>
<accession>A0A0A0C099</accession>
<evidence type="ECO:0000313" key="2">
    <source>
        <dbReference type="EMBL" id="KGM12829.1"/>
    </source>
</evidence>
<dbReference type="Proteomes" id="UP000029839">
    <property type="component" value="Unassembled WGS sequence"/>
</dbReference>
<feature type="non-terminal residue" evidence="2">
    <location>
        <position position="146"/>
    </location>
</feature>
<gene>
    <name evidence="2" type="ORF">N868_00675</name>
</gene>
<feature type="region of interest" description="Disordered" evidence="1">
    <location>
        <begin position="17"/>
        <end position="57"/>
    </location>
</feature>
<evidence type="ECO:0000313" key="3">
    <source>
        <dbReference type="Proteomes" id="UP000029839"/>
    </source>
</evidence>
<feature type="compositionally biased region" description="Low complexity" evidence="1">
    <location>
        <begin position="17"/>
        <end position="33"/>
    </location>
</feature>
<proteinExistence type="predicted"/>
<organism evidence="2 3">
    <name type="scientific">Cellulomonas carbonis T26</name>
    <dbReference type="NCBI Taxonomy" id="947969"/>
    <lineage>
        <taxon>Bacteria</taxon>
        <taxon>Bacillati</taxon>
        <taxon>Actinomycetota</taxon>
        <taxon>Actinomycetes</taxon>
        <taxon>Micrococcales</taxon>
        <taxon>Cellulomonadaceae</taxon>
        <taxon>Cellulomonas</taxon>
    </lineage>
</organism>
<name>A0A0A0C099_9CELL</name>